<keyword evidence="3" id="KW-1185">Reference proteome</keyword>
<evidence type="ECO:0000313" key="2">
    <source>
        <dbReference type="EMBL" id="KAF9786483.1"/>
    </source>
</evidence>
<name>A0A9P6HJA1_9AGAM</name>
<feature type="region of interest" description="Disordered" evidence="1">
    <location>
        <begin position="1"/>
        <end position="50"/>
    </location>
</feature>
<proteinExistence type="predicted"/>
<organism evidence="2 3">
    <name type="scientific">Thelephora terrestris</name>
    <dbReference type="NCBI Taxonomy" id="56493"/>
    <lineage>
        <taxon>Eukaryota</taxon>
        <taxon>Fungi</taxon>
        <taxon>Dikarya</taxon>
        <taxon>Basidiomycota</taxon>
        <taxon>Agaricomycotina</taxon>
        <taxon>Agaricomycetes</taxon>
        <taxon>Thelephorales</taxon>
        <taxon>Thelephoraceae</taxon>
        <taxon>Thelephora</taxon>
    </lineage>
</organism>
<comment type="caution">
    <text evidence="2">The sequence shown here is derived from an EMBL/GenBank/DDBJ whole genome shotgun (WGS) entry which is preliminary data.</text>
</comment>
<dbReference type="EMBL" id="WIUZ02000006">
    <property type="protein sequence ID" value="KAF9786483.1"/>
    <property type="molecule type" value="Genomic_DNA"/>
</dbReference>
<feature type="region of interest" description="Disordered" evidence="1">
    <location>
        <begin position="67"/>
        <end position="101"/>
    </location>
</feature>
<dbReference type="AlphaFoldDB" id="A0A9P6HJA1"/>
<gene>
    <name evidence="2" type="ORF">BJ322DRAFT_789980</name>
</gene>
<protein>
    <submittedName>
        <fullName evidence="2">Uncharacterized protein</fullName>
    </submittedName>
</protein>
<evidence type="ECO:0000256" key="1">
    <source>
        <dbReference type="SAM" id="MobiDB-lite"/>
    </source>
</evidence>
<dbReference type="OrthoDB" id="3269932at2759"/>
<evidence type="ECO:0000313" key="3">
    <source>
        <dbReference type="Proteomes" id="UP000736335"/>
    </source>
</evidence>
<dbReference type="Proteomes" id="UP000736335">
    <property type="component" value="Unassembled WGS sequence"/>
</dbReference>
<sequence>MKHLRKIMPKKSPKPPNIAAGPSGFVSALAAPQDENGGTGSFQQCHPMDEDPELITSEGLISDTLIESPGHIHDVNPSSETGGREIESTEAPSSAKRAREGTLLGDASEATEKFGPLKFVLGSIPALFANREGTIAAGEKIGNLLPRVAALEEHFDSRPADVAEMRGRDELIRKFKGIETQLRSLSEKPEWQQLTDHARDNEDVLGLLDDLQEAIVGYQMERRATASDVQGFKSIGPAEATVLNNIRYAQQAEYRHGNRNGCLKGTRRAILDEIELWTHDFGKPSVYWLNGLAGTGKTTIAQTGGSVPPSSAPGTSRTGETPNSSFLQSGFNSHAHTQNFGRYSSRWSN</sequence>
<accession>A0A9P6HJA1</accession>
<reference evidence="2" key="1">
    <citation type="journal article" date="2020" name="Nat. Commun.">
        <title>Large-scale genome sequencing of mycorrhizal fungi provides insights into the early evolution of symbiotic traits.</title>
        <authorList>
            <person name="Miyauchi S."/>
            <person name="Kiss E."/>
            <person name="Kuo A."/>
            <person name="Drula E."/>
            <person name="Kohler A."/>
            <person name="Sanchez-Garcia M."/>
            <person name="Morin E."/>
            <person name="Andreopoulos B."/>
            <person name="Barry K.W."/>
            <person name="Bonito G."/>
            <person name="Buee M."/>
            <person name="Carver A."/>
            <person name="Chen C."/>
            <person name="Cichocki N."/>
            <person name="Clum A."/>
            <person name="Culley D."/>
            <person name="Crous P.W."/>
            <person name="Fauchery L."/>
            <person name="Girlanda M."/>
            <person name="Hayes R.D."/>
            <person name="Keri Z."/>
            <person name="LaButti K."/>
            <person name="Lipzen A."/>
            <person name="Lombard V."/>
            <person name="Magnuson J."/>
            <person name="Maillard F."/>
            <person name="Murat C."/>
            <person name="Nolan M."/>
            <person name="Ohm R.A."/>
            <person name="Pangilinan J."/>
            <person name="Pereira M.F."/>
            <person name="Perotto S."/>
            <person name="Peter M."/>
            <person name="Pfister S."/>
            <person name="Riley R."/>
            <person name="Sitrit Y."/>
            <person name="Stielow J.B."/>
            <person name="Szollosi G."/>
            <person name="Zifcakova L."/>
            <person name="Stursova M."/>
            <person name="Spatafora J.W."/>
            <person name="Tedersoo L."/>
            <person name="Vaario L.M."/>
            <person name="Yamada A."/>
            <person name="Yan M."/>
            <person name="Wang P."/>
            <person name="Xu J."/>
            <person name="Bruns T."/>
            <person name="Baldrian P."/>
            <person name="Vilgalys R."/>
            <person name="Dunand C."/>
            <person name="Henrissat B."/>
            <person name="Grigoriev I.V."/>
            <person name="Hibbett D."/>
            <person name="Nagy L.G."/>
            <person name="Martin F.M."/>
        </authorList>
    </citation>
    <scope>NUCLEOTIDE SEQUENCE</scope>
    <source>
        <strain evidence="2">UH-Tt-Lm1</strain>
    </source>
</reference>
<reference evidence="2" key="2">
    <citation type="submission" date="2020-11" db="EMBL/GenBank/DDBJ databases">
        <authorList>
            <consortium name="DOE Joint Genome Institute"/>
            <person name="Kuo A."/>
            <person name="Miyauchi S."/>
            <person name="Kiss E."/>
            <person name="Drula E."/>
            <person name="Kohler A."/>
            <person name="Sanchez-Garcia M."/>
            <person name="Andreopoulos B."/>
            <person name="Barry K.W."/>
            <person name="Bonito G."/>
            <person name="Buee M."/>
            <person name="Carver A."/>
            <person name="Chen C."/>
            <person name="Cichocki N."/>
            <person name="Clum A."/>
            <person name="Culley D."/>
            <person name="Crous P.W."/>
            <person name="Fauchery L."/>
            <person name="Girlanda M."/>
            <person name="Hayes R."/>
            <person name="Keri Z."/>
            <person name="Labutti K."/>
            <person name="Lipzen A."/>
            <person name="Lombard V."/>
            <person name="Magnuson J."/>
            <person name="Maillard F."/>
            <person name="Morin E."/>
            <person name="Murat C."/>
            <person name="Nolan M."/>
            <person name="Ohm R."/>
            <person name="Pangilinan J."/>
            <person name="Pereira M."/>
            <person name="Perotto S."/>
            <person name="Peter M."/>
            <person name="Riley R."/>
            <person name="Sitrit Y."/>
            <person name="Stielow B."/>
            <person name="Szollosi G."/>
            <person name="Zifcakova L."/>
            <person name="Stursova M."/>
            <person name="Spatafora J.W."/>
            <person name="Tedersoo L."/>
            <person name="Vaario L.-M."/>
            <person name="Yamada A."/>
            <person name="Yan M."/>
            <person name="Wang P."/>
            <person name="Xu J."/>
            <person name="Bruns T."/>
            <person name="Baldrian P."/>
            <person name="Vilgalys R."/>
            <person name="Henrissat B."/>
            <person name="Grigoriev I.V."/>
            <person name="Hibbett D."/>
            <person name="Nagy L.G."/>
            <person name="Martin F.M."/>
        </authorList>
    </citation>
    <scope>NUCLEOTIDE SEQUENCE</scope>
    <source>
        <strain evidence="2">UH-Tt-Lm1</strain>
    </source>
</reference>
<feature type="compositionally biased region" description="Basic residues" evidence="1">
    <location>
        <begin position="1"/>
        <end position="13"/>
    </location>
</feature>
<feature type="region of interest" description="Disordered" evidence="1">
    <location>
        <begin position="300"/>
        <end position="333"/>
    </location>
</feature>